<gene>
    <name evidence="1" type="ORF">BSYN_01650</name>
</gene>
<dbReference type="Proteomes" id="UP001496674">
    <property type="component" value="Chromosome"/>
</dbReference>
<accession>A0ABM8I6Z9</accession>
<dbReference type="EMBL" id="AP028055">
    <property type="protein sequence ID" value="BEG97900.1"/>
    <property type="molecule type" value="Genomic_DNA"/>
</dbReference>
<sequence length="317" mass="37595">MRDKFVKRYYKNIVTELFRENEEDASEEKEWKYKNEIMAKNDFYKELVIKTFVQVHNQTIGRIRQKTESMMKELAFEKLIGSYLYSPFYKHKKIALDTISEFKIKGHEKYLLKLIKQKRNKLLHTDALMTLIRLNVHENLNVLAETDVDISMWDINMIVRNIEKDNEARIPYDELINSANEGMQLLGIILIRIHDRTEFKQNVRGKTESKNPEIRDEAILTFSTFAENKDDFDLLLNKYPECSDSTKKYIVERMSDNPYEEQVTNFFEWVVLNEPIPNKLIAIMNLLTLDISKVAELKKSEDEAIRMACEQVLDFNN</sequence>
<proteinExistence type="predicted"/>
<evidence type="ECO:0000313" key="1">
    <source>
        <dbReference type="EMBL" id="BEG97900.1"/>
    </source>
</evidence>
<reference evidence="1 2" key="1">
    <citation type="submission" date="2023-04" db="EMBL/GenBank/DDBJ databases">
        <title>Draft genome sequence of acteroides sedimenti strain YN3PY1.</title>
        <authorList>
            <person name="Yoshida N."/>
        </authorList>
    </citation>
    <scope>NUCLEOTIDE SEQUENCE [LARGE SCALE GENOMIC DNA]</scope>
    <source>
        <strain evidence="1 2">YN3PY1</strain>
    </source>
</reference>
<keyword evidence="2" id="KW-1185">Reference proteome</keyword>
<evidence type="ECO:0000313" key="2">
    <source>
        <dbReference type="Proteomes" id="UP001496674"/>
    </source>
</evidence>
<protein>
    <recommendedName>
        <fullName evidence="3">HEAT repeat domain-containing protein</fullName>
    </recommendedName>
</protein>
<evidence type="ECO:0008006" key="3">
    <source>
        <dbReference type="Google" id="ProtNLM"/>
    </source>
</evidence>
<organism evidence="1 2">
    <name type="scientific">Bacteroides sedimenti</name>
    <dbReference type="NCBI Taxonomy" id="2136147"/>
    <lineage>
        <taxon>Bacteria</taxon>
        <taxon>Pseudomonadati</taxon>
        <taxon>Bacteroidota</taxon>
        <taxon>Bacteroidia</taxon>
        <taxon>Bacteroidales</taxon>
        <taxon>Bacteroidaceae</taxon>
        <taxon>Bacteroides</taxon>
    </lineage>
</organism>
<name>A0ABM8I6Z9_9BACE</name>